<evidence type="ECO:0000256" key="1">
    <source>
        <dbReference type="SAM" id="MobiDB-lite"/>
    </source>
</evidence>
<reference evidence="2 3" key="1">
    <citation type="journal article" date="2022" name="Nat. Plants">
        <title>Genomes of leafy and leafless Platanthera orchids illuminate the evolution of mycoheterotrophy.</title>
        <authorList>
            <person name="Li M.H."/>
            <person name="Liu K.W."/>
            <person name="Li Z."/>
            <person name="Lu H.C."/>
            <person name="Ye Q.L."/>
            <person name="Zhang D."/>
            <person name="Wang J.Y."/>
            <person name="Li Y.F."/>
            <person name="Zhong Z.M."/>
            <person name="Liu X."/>
            <person name="Yu X."/>
            <person name="Liu D.K."/>
            <person name="Tu X.D."/>
            <person name="Liu B."/>
            <person name="Hao Y."/>
            <person name="Liao X.Y."/>
            <person name="Jiang Y.T."/>
            <person name="Sun W.H."/>
            <person name="Chen J."/>
            <person name="Chen Y.Q."/>
            <person name="Ai Y."/>
            <person name="Zhai J.W."/>
            <person name="Wu S.S."/>
            <person name="Zhou Z."/>
            <person name="Hsiao Y.Y."/>
            <person name="Wu W.L."/>
            <person name="Chen Y.Y."/>
            <person name="Lin Y.F."/>
            <person name="Hsu J.L."/>
            <person name="Li C.Y."/>
            <person name="Wang Z.W."/>
            <person name="Zhao X."/>
            <person name="Zhong W.Y."/>
            <person name="Ma X.K."/>
            <person name="Ma L."/>
            <person name="Huang J."/>
            <person name="Chen G.Z."/>
            <person name="Huang M.Z."/>
            <person name="Huang L."/>
            <person name="Peng D.H."/>
            <person name="Luo Y.B."/>
            <person name="Zou S.Q."/>
            <person name="Chen S.P."/>
            <person name="Lan S."/>
            <person name="Tsai W.C."/>
            <person name="Van de Peer Y."/>
            <person name="Liu Z.J."/>
        </authorList>
    </citation>
    <scope>NUCLEOTIDE SEQUENCE [LARGE SCALE GENOMIC DNA]</scope>
    <source>
        <strain evidence="2">Lor287</strain>
    </source>
</reference>
<evidence type="ECO:0000313" key="3">
    <source>
        <dbReference type="Proteomes" id="UP001418222"/>
    </source>
</evidence>
<feature type="compositionally biased region" description="Basic residues" evidence="1">
    <location>
        <begin position="1"/>
        <end position="10"/>
    </location>
</feature>
<sequence length="84" mass="9219">MMPAKARKKYAGGDDIDVEGQQDSEEPMTKSKGGCGALQPNITIDGIKMIAEYKASKKKSDDQEQLPEPIERKQVLSAERVTIP</sequence>
<proteinExistence type="predicted"/>
<keyword evidence="3" id="KW-1185">Reference proteome</keyword>
<accession>A0AAP0C078</accession>
<dbReference type="EMBL" id="JBBWWQ010000002">
    <property type="protein sequence ID" value="KAK8955003.1"/>
    <property type="molecule type" value="Genomic_DNA"/>
</dbReference>
<feature type="compositionally biased region" description="Acidic residues" evidence="1">
    <location>
        <begin position="14"/>
        <end position="26"/>
    </location>
</feature>
<evidence type="ECO:0000313" key="2">
    <source>
        <dbReference type="EMBL" id="KAK8955003.1"/>
    </source>
</evidence>
<dbReference type="GO" id="GO:0000428">
    <property type="term" value="C:DNA-directed RNA polymerase complex"/>
    <property type="evidence" value="ECO:0007669"/>
    <property type="project" value="UniProtKB-KW"/>
</dbReference>
<feature type="region of interest" description="Disordered" evidence="1">
    <location>
        <begin position="55"/>
        <end position="84"/>
    </location>
</feature>
<dbReference type="Proteomes" id="UP001418222">
    <property type="component" value="Unassembled WGS sequence"/>
</dbReference>
<organism evidence="2 3">
    <name type="scientific">Platanthera zijinensis</name>
    <dbReference type="NCBI Taxonomy" id="2320716"/>
    <lineage>
        <taxon>Eukaryota</taxon>
        <taxon>Viridiplantae</taxon>
        <taxon>Streptophyta</taxon>
        <taxon>Embryophyta</taxon>
        <taxon>Tracheophyta</taxon>
        <taxon>Spermatophyta</taxon>
        <taxon>Magnoliopsida</taxon>
        <taxon>Liliopsida</taxon>
        <taxon>Asparagales</taxon>
        <taxon>Orchidaceae</taxon>
        <taxon>Orchidoideae</taxon>
        <taxon>Orchideae</taxon>
        <taxon>Orchidinae</taxon>
        <taxon>Platanthera</taxon>
    </lineage>
</organism>
<feature type="region of interest" description="Disordered" evidence="1">
    <location>
        <begin position="1"/>
        <end position="39"/>
    </location>
</feature>
<gene>
    <name evidence="2" type="primary">RPB205</name>
    <name evidence="2" type="ORF">KSP39_PZI002118</name>
</gene>
<keyword evidence="2" id="KW-0240">DNA-directed RNA polymerase</keyword>
<dbReference type="AlphaFoldDB" id="A0AAP0C078"/>
<keyword evidence="2" id="KW-0804">Transcription</keyword>
<protein>
    <submittedName>
        <fullName evidence="2">DNA-directed RNA polymerase II subunit RPB1</fullName>
    </submittedName>
</protein>
<name>A0AAP0C078_9ASPA</name>
<comment type="caution">
    <text evidence="2">The sequence shown here is derived from an EMBL/GenBank/DDBJ whole genome shotgun (WGS) entry which is preliminary data.</text>
</comment>